<keyword evidence="2" id="KW-0067">ATP-binding</keyword>
<proteinExistence type="predicted"/>
<evidence type="ECO:0000256" key="1">
    <source>
        <dbReference type="ARBA" id="ARBA00022741"/>
    </source>
</evidence>
<accession>A0A448ZLW3</accession>
<dbReference type="EMBL" id="CAACVS010000506">
    <property type="protein sequence ID" value="VEU42993.1"/>
    <property type="molecule type" value="Genomic_DNA"/>
</dbReference>
<dbReference type="Pfam" id="PF06414">
    <property type="entry name" value="Zeta_toxin"/>
    <property type="match status" value="1"/>
</dbReference>
<dbReference type="Gene3D" id="3.40.50.300">
    <property type="entry name" value="P-loop containing nucleotide triphosphate hydrolases"/>
    <property type="match status" value="1"/>
</dbReference>
<dbReference type="GO" id="GO:0005524">
    <property type="term" value="F:ATP binding"/>
    <property type="evidence" value="ECO:0007669"/>
    <property type="project" value="UniProtKB-KW"/>
</dbReference>
<feature type="domain" description="Zeta toxin" evidence="3">
    <location>
        <begin position="54"/>
        <end position="214"/>
    </location>
</feature>
<dbReference type="OrthoDB" id="430679at2759"/>
<dbReference type="SUPFAM" id="SSF52540">
    <property type="entry name" value="P-loop containing nucleoside triphosphate hydrolases"/>
    <property type="match status" value="1"/>
</dbReference>
<evidence type="ECO:0000259" key="3">
    <source>
        <dbReference type="Pfam" id="PF06414"/>
    </source>
</evidence>
<dbReference type="InterPro" id="IPR027417">
    <property type="entry name" value="P-loop_NTPase"/>
</dbReference>
<dbReference type="GO" id="GO:0016301">
    <property type="term" value="F:kinase activity"/>
    <property type="evidence" value="ECO:0007669"/>
    <property type="project" value="InterPro"/>
</dbReference>
<reference evidence="4 5" key="1">
    <citation type="submission" date="2019-01" db="EMBL/GenBank/DDBJ databases">
        <authorList>
            <person name="Ferrante I. M."/>
        </authorList>
    </citation>
    <scope>NUCLEOTIDE SEQUENCE [LARGE SCALE GENOMIC DNA]</scope>
    <source>
        <strain evidence="4 5">B856</strain>
    </source>
</reference>
<keyword evidence="1" id="KW-0547">Nucleotide-binding</keyword>
<gene>
    <name evidence="4" type="ORF">PSNMU_V1.4_AUG-EV-PASAV3_0099960</name>
</gene>
<dbReference type="InterPro" id="IPR010488">
    <property type="entry name" value="Zeta_toxin_domain"/>
</dbReference>
<sequence length="280" mass="32007">MNFYGKYSHIRRTLDYSYHSNYTFERQKLHDAIITDMLNEAYISDEDGNVGLAAKDPWIVFTAGAMGAGKSHTMLVLVEQERFPLPAFVIVDPDQIRRLLPEYHMYVAKNPEMVGKLTQKEAGYIAEVLTLAALQSGKNVLQDGSLRDHGWYKVLFHRLREAHPQVRQAIIHVTAPKQAILDRAAERALLTGRVVPEEILEQAIQEVPKSVKILAPLVDYYAEISNPPDANDVELVKPEGSNWEEFRQQWIQTVAYINNLEKVLQKVEKAKDSRSKKHIF</sequence>
<organism evidence="4 5">
    <name type="scientific">Pseudo-nitzschia multistriata</name>
    <dbReference type="NCBI Taxonomy" id="183589"/>
    <lineage>
        <taxon>Eukaryota</taxon>
        <taxon>Sar</taxon>
        <taxon>Stramenopiles</taxon>
        <taxon>Ochrophyta</taxon>
        <taxon>Bacillariophyta</taxon>
        <taxon>Bacillariophyceae</taxon>
        <taxon>Bacillariophycidae</taxon>
        <taxon>Bacillariales</taxon>
        <taxon>Bacillariaceae</taxon>
        <taxon>Pseudo-nitzschia</taxon>
    </lineage>
</organism>
<evidence type="ECO:0000313" key="4">
    <source>
        <dbReference type="EMBL" id="VEU42993.1"/>
    </source>
</evidence>
<protein>
    <recommendedName>
        <fullName evidence="3">Zeta toxin domain-containing protein</fullName>
    </recommendedName>
</protein>
<name>A0A448ZLW3_9STRA</name>
<dbReference type="Proteomes" id="UP000291116">
    <property type="component" value="Unassembled WGS sequence"/>
</dbReference>
<evidence type="ECO:0000313" key="5">
    <source>
        <dbReference type="Proteomes" id="UP000291116"/>
    </source>
</evidence>
<evidence type="ECO:0000256" key="2">
    <source>
        <dbReference type="ARBA" id="ARBA00022840"/>
    </source>
</evidence>
<dbReference type="AlphaFoldDB" id="A0A448ZLW3"/>
<keyword evidence="5" id="KW-1185">Reference proteome</keyword>